<dbReference type="GO" id="GO:0046872">
    <property type="term" value="F:metal ion binding"/>
    <property type="evidence" value="ECO:0007669"/>
    <property type="project" value="UniProtKB-KW"/>
</dbReference>
<dbReference type="Proteomes" id="UP000671908">
    <property type="component" value="Chromosome"/>
</dbReference>
<dbReference type="GO" id="GO:0005524">
    <property type="term" value="F:ATP binding"/>
    <property type="evidence" value="ECO:0007669"/>
    <property type="project" value="UniProtKB-KW"/>
</dbReference>
<comment type="cofactor">
    <cofactor evidence="1">
        <name>[4Fe-4S] cluster</name>
        <dbReference type="ChEBI" id="CHEBI:49883"/>
    </cofactor>
</comment>
<dbReference type="GO" id="GO:0016491">
    <property type="term" value="F:oxidoreductase activity"/>
    <property type="evidence" value="ECO:0007669"/>
    <property type="project" value="UniProtKB-KW"/>
</dbReference>
<proteinExistence type="inferred from homology"/>
<dbReference type="InterPro" id="IPR030655">
    <property type="entry name" value="NifH/chlL_CS"/>
</dbReference>
<dbReference type="KEGG" id="tpav:HRQ91_08980"/>
<evidence type="ECO:0000256" key="7">
    <source>
        <dbReference type="ARBA" id="ARBA00023014"/>
    </source>
</evidence>
<keyword evidence="4 8" id="KW-0547">Nucleotide-binding</keyword>
<accession>A0A975IFQ7</accession>
<protein>
    <submittedName>
        <fullName evidence="9">AAA family ATPase</fullName>
    </submittedName>
</protein>
<dbReference type="PIRSF" id="PIRSF000363">
    <property type="entry name" value="Nitrogenase_iron"/>
    <property type="match status" value="1"/>
</dbReference>
<reference evidence="9 10" key="1">
    <citation type="journal article" date="2021" name="Microbiol. Resour. Announc.">
        <title>Complete Genome Sequences of Three Human Oral Treponema parvum Isolates.</title>
        <authorList>
            <person name="Zeng H."/>
            <person name="Watt R.M."/>
        </authorList>
    </citation>
    <scope>NUCLEOTIDE SEQUENCE [LARGE SCALE GENOMIC DNA]</scope>
    <source>
        <strain evidence="9 10">ATCC 700770</strain>
    </source>
</reference>
<comment type="similarity">
    <text evidence="2 8">Belongs to the NifH/BchL/ChlL family.</text>
</comment>
<evidence type="ECO:0000256" key="8">
    <source>
        <dbReference type="RuleBase" id="RU003688"/>
    </source>
</evidence>
<keyword evidence="8" id="KW-0004">4Fe-4S</keyword>
<dbReference type="PANTHER" id="PTHR42864">
    <property type="entry name" value="LIGHT-INDEPENDENT PROTOCHLOROPHYLLIDE REDUCTASE IRON-SULFUR ATP-BINDING PROTEIN"/>
    <property type="match status" value="1"/>
</dbReference>
<keyword evidence="5 8" id="KW-0067">ATP-binding</keyword>
<dbReference type="Pfam" id="PF00142">
    <property type="entry name" value="Fer4_NifH"/>
    <property type="match status" value="1"/>
</dbReference>
<dbReference type="InterPro" id="IPR000392">
    <property type="entry name" value="NifH/frxC"/>
</dbReference>
<evidence type="ECO:0000313" key="10">
    <source>
        <dbReference type="Proteomes" id="UP000671908"/>
    </source>
</evidence>
<keyword evidence="10" id="KW-1185">Reference proteome</keyword>
<dbReference type="SUPFAM" id="SSF52540">
    <property type="entry name" value="P-loop containing nucleoside triphosphate hydrolases"/>
    <property type="match status" value="1"/>
</dbReference>
<dbReference type="PRINTS" id="PR00091">
    <property type="entry name" value="NITROGNASEII"/>
</dbReference>
<evidence type="ECO:0000256" key="2">
    <source>
        <dbReference type="ARBA" id="ARBA00005504"/>
    </source>
</evidence>
<dbReference type="EMBL" id="CP054142">
    <property type="protein sequence ID" value="QTQ14579.1"/>
    <property type="molecule type" value="Genomic_DNA"/>
</dbReference>
<evidence type="ECO:0000313" key="9">
    <source>
        <dbReference type="EMBL" id="QTQ14579.1"/>
    </source>
</evidence>
<keyword evidence="3 8" id="KW-0479">Metal-binding</keyword>
<dbReference type="PROSITE" id="PS00692">
    <property type="entry name" value="NIFH_FRXC_2"/>
    <property type="match status" value="1"/>
</dbReference>
<organism evidence="9 10">
    <name type="scientific">Treponema parvum</name>
    <dbReference type="NCBI Taxonomy" id="138851"/>
    <lineage>
        <taxon>Bacteria</taxon>
        <taxon>Pseudomonadati</taxon>
        <taxon>Spirochaetota</taxon>
        <taxon>Spirochaetia</taxon>
        <taxon>Spirochaetales</taxon>
        <taxon>Treponemataceae</taxon>
        <taxon>Treponema</taxon>
    </lineage>
</organism>
<evidence type="ECO:0000256" key="6">
    <source>
        <dbReference type="ARBA" id="ARBA00023004"/>
    </source>
</evidence>
<name>A0A975IFQ7_9SPIR</name>
<evidence type="ECO:0000256" key="1">
    <source>
        <dbReference type="ARBA" id="ARBA00001966"/>
    </source>
</evidence>
<dbReference type="PANTHER" id="PTHR42864:SF2">
    <property type="entry name" value="LIGHT-INDEPENDENT PROTOCHLOROPHYLLIDE REDUCTASE IRON-SULFUR ATP-BINDING PROTEIN"/>
    <property type="match status" value="1"/>
</dbReference>
<sequence length="259" mass="27705">MKKIAIYGKGGIGKSTTTSNLSAALSTLGFKVMQIGCDPKSDSVKNLMGGKRIPTVLDRLRENENVKLTLDDIVFKGFNGVLCVEAGGPTPGIGCAGRGIITAFDKLEELDAYVTYKPDIVLYDVLGDVVCGGFAMPIRNGYADEVYIVTSGEMMALYAASNIVHAINNFGKRGYARYAGVILNARNVADEIEVVNKALKEIGGSIIQVIPRNATVQDSENQGKTVIEAYPESEMAGVYLELAKKIGATLKKEENDAVL</sequence>
<evidence type="ECO:0000256" key="4">
    <source>
        <dbReference type="ARBA" id="ARBA00022741"/>
    </source>
</evidence>
<keyword evidence="6 8" id="KW-0408">Iron</keyword>
<dbReference type="InterPro" id="IPR027417">
    <property type="entry name" value="P-loop_NTPase"/>
</dbReference>
<dbReference type="CDD" id="cd02040">
    <property type="entry name" value="NifH"/>
    <property type="match status" value="1"/>
</dbReference>
<evidence type="ECO:0000256" key="3">
    <source>
        <dbReference type="ARBA" id="ARBA00022723"/>
    </source>
</evidence>
<dbReference type="PROSITE" id="PS00746">
    <property type="entry name" value="NIFH_FRXC_1"/>
    <property type="match status" value="1"/>
</dbReference>
<dbReference type="PROSITE" id="PS51026">
    <property type="entry name" value="NIFH_FRXC_3"/>
    <property type="match status" value="1"/>
</dbReference>
<gene>
    <name evidence="9" type="ORF">HRQ91_08980</name>
</gene>
<keyword evidence="7 8" id="KW-0411">Iron-sulfur</keyword>
<dbReference type="RefSeq" id="WP_210119231.1">
    <property type="nucleotide sequence ID" value="NZ_CP054142.1"/>
</dbReference>
<dbReference type="GO" id="GO:0051539">
    <property type="term" value="F:4 iron, 4 sulfur cluster binding"/>
    <property type="evidence" value="ECO:0007669"/>
    <property type="project" value="UniProtKB-KW"/>
</dbReference>
<dbReference type="AlphaFoldDB" id="A0A975IFQ7"/>
<keyword evidence="8" id="KW-0560">Oxidoreductase</keyword>
<evidence type="ECO:0000256" key="5">
    <source>
        <dbReference type="ARBA" id="ARBA00022840"/>
    </source>
</evidence>
<dbReference type="Gene3D" id="3.40.50.300">
    <property type="entry name" value="P-loop containing nucleotide triphosphate hydrolases"/>
    <property type="match status" value="1"/>
</dbReference>